<gene>
    <name evidence="3" type="ORF">CK203_007405</name>
</gene>
<dbReference type="CDD" id="cd09272">
    <property type="entry name" value="RNase_HI_RT_Ty1"/>
    <property type="match status" value="1"/>
</dbReference>
<reference evidence="3 4" key="1">
    <citation type="journal article" date="2018" name="PLoS Genet.">
        <title>Population sequencing reveals clonal diversity and ancestral inbreeding in the grapevine cultivar Chardonnay.</title>
        <authorList>
            <person name="Roach M.J."/>
            <person name="Johnson D.L."/>
            <person name="Bohlmann J."/>
            <person name="van Vuuren H.J."/>
            <person name="Jones S.J."/>
            <person name="Pretorius I.S."/>
            <person name="Schmidt S.A."/>
            <person name="Borneman A.R."/>
        </authorList>
    </citation>
    <scope>NUCLEOTIDE SEQUENCE [LARGE SCALE GENOMIC DNA]</scope>
    <source>
        <strain evidence="4">cv. Chardonnay</strain>
        <tissue evidence="3">Leaf</tissue>
    </source>
</reference>
<evidence type="ECO:0000256" key="2">
    <source>
        <dbReference type="SAM" id="MobiDB-lite"/>
    </source>
</evidence>
<dbReference type="Proteomes" id="UP000288805">
    <property type="component" value="Unassembled WGS sequence"/>
</dbReference>
<name>A0A438G1V0_VITVI</name>
<dbReference type="EMBL" id="QGNW01000684">
    <property type="protein sequence ID" value="RVW66158.1"/>
    <property type="molecule type" value="Genomic_DNA"/>
</dbReference>
<sequence length="307" mass="34516">MCSHRLYVDDMLIFGTSLEVLCETKKFQGSEFDMKDVGDAEISDSDEMKSTSGYVFILGGSTVSWKSTKETCITDIPLWTRPTPSVFMRCDSQAAIAKAKSKIFNGKNRHICLRHNIASCTKTAEVVVAGVRNLMRQHTLLFKQLEFAEAMRTYIAQHIDDSEDLHFKLKLVESELTAARKAVGEGVKSLRMAEWEGETTNAEARRLREKGEVAETKCKKIEQENERLRKEMEQLRAGFVAQKKKLKDEYQKQVDEMFFFGYQCCMKKHDIAHDIPPYFSDDEDIAAGGPVQGDGDTAAVGPSGGQS</sequence>
<evidence type="ECO:0000313" key="4">
    <source>
        <dbReference type="Proteomes" id="UP000288805"/>
    </source>
</evidence>
<protein>
    <submittedName>
        <fullName evidence="3">Uncharacterized protein</fullName>
    </submittedName>
</protein>
<accession>A0A438G1V0</accession>
<evidence type="ECO:0000256" key="1">
    <source>
        <dbReference type="SAM" id="Coils"/>
    </source>
</evidence>
<keyword evidence="1" id="KW-0175">Coiled coil</keyword>
<feature type="coiled-coil region" evidence="1">
    <location>
        <begin position="204"/>
        <end position="249"/>
    </location>
</feature>
<proteinExistence type="predicted"/>
<feature type="region of interest" description="Disordered" evidence="2">
    <location>
        <begin position="281"/>
        <end position="307"/>
    </location>
</feature>
<comment type="caution">
    <text evidence="3">The sequence shown here is derived from an EMBL/GenBank/DDBJ whole genome shotgun (WGS) entry which is preliminary data.</text>
</comment>
<evidence type="ECO:0000313" key="3">
    <source>
        <dbReference type="EMBL" id="RVW66158.1"/>
    </source>
</evidence>
<dbReference type="AlphaFoldDB" id="A0A438G1V0"/>
<organism evidence="3 4">
    <name type="scientific">Vitis vinifera</name>
    <name type="common">Grape</name>
    <dbReference type="NCBI Taxonomy" id="29760"/>
    <lineage>
        <taxon>Eukaryota</taxon>
        <taxon>Viridiplantae</taxon>
        <taxon>Streptophyta</taxon>
        <taxon>Embryophyta</taxon>
        <taxon>Tracheophyta</taxon>
        <taxon>Spermatophyta</taxon>
        <taxon>Magnoliopsida</taxon>
        <taxon>eudicotyledons</taxon>
        <taxon>Gunneridae</taxon>
        <taxon>Pentapetalae</taxon>
        <taxon>rosids</taxon>
        <taxon>Vitales</taxon>
        <taxon>Vitaceae</taxon>
        <taxon>Viteae</taxon>
        <taxon>Vitis</taxon>
    </lineage>
</organism>